<name>A0A0D3IDW5_EMIH1</name>
<evidence type="ECO:0000256" key="1">
    <source>
        <dbReference type="SAM" id="MobiDB-lite"/>
    </source>
</evidence>
<keyword evidence="2" id="KW-1133">Transmembrane helix</keyword>
<feature type="transmembrane region" description="Helical" evidence="2">
    <location>
        <begin position="165"/>
        <end position="185"/>
    </location>
</feature>
<dbReference type="KEGG" id="ehx:EMIHUDRAFT_96724"/>
<keyword evidence="4" id="KW-1185">Reference proteome</keyword>
<reference evidence="4" key="1">
    <citation type="journal article" date="2013" name="Nature">
        <title>Pan genome of the phytoplankton Emiliania underpins its global distribution.</title>
        <authorList>
            <person name="Read B.A."/>
            <person name="Kegel J."/>
            <person name="Klute M.J."/>
            <person name="Kuo A."/>
            <person name="Lefebvre S.C."/>
            <person name="Maumus F."/>
            <person name="Mayer C."/>
            <person name="Miller J."/>
            <person name="Monier A."/>
            <person name="Salamov A."/>
            <person name="Young J."/>
            <person name="Aguilar M."/>
            <person name="Claverie J.M."/>
            <person name="Frickenhaus S."/>
            <person name="Gonzalez K."/>
            <person name="Herman E.K."/>
            <person name="Lin Y.C."/>
            <person name="Napier J."/>
            <person name="Ogata H."/>
            <person name="Sarno A.F."/>
            <person name="Shmutz J."/>
            <person name="Schroeder D."/>
            <person name="de Vargas C."/>
            <person name="Verret F."/>
            <person name="von Dassow P."/>
            <person name="Valentin K."/>
            <person name="Van de Peer Y."/>
            <person name="Wheeler G."/>
            <person name="Dacks J.B."/>
            <person name="Delwiche C.F."/>
            <person name="Dyhrman S.T."/>
            <person name="Glockner G."/>
            <person name="John U."/>
            <person name="Richards T."/>
            <person name="Worden A.Z."/>
            <person name="Zhang X."/>
            <person name="Grigoriev I.V."/>
            <person name="Allen A.E."/>
            <person name="Bidle K."/>
            <person name="Borodovsky M."/>
            <person name="Bowler C."/>
            <person name="Brownlee C."/>
            <person name="Cock J.M."/>
            <person name="Elias M."/>
            <person name="Gladyshev V.N."/>
            <person name="Groth M."/>
            <person name="Guda C."/>
            <person name="Hadaegh A."/>
            <person name="Iglesias-Rodriguez M.D."/>
            <person name="Jenkins J."/>
            <person name="Jones B.M."/>
            <person name="Lawson T."/>
            <person name="Leese F."/>
            <person name="Lindquist E."/>
            <person name="Lobanov A."/>
            <person name="Lomsadze A."/>
            <person name="Malik S.B."/>
            <person name="Marsh M.E."/>
            <person name="Mackinder L."/>
            <person name="Mock T."/>
            <person name="Mueller-Roeber B."/>
            <person name="Pagarete A."/>
            <person name="Parker M."/>
            <person name="Probert I."/>
            <person name="Quesneville H."/>
            <person name="Raines C."/>
            <person name="Rensing S.A."/>
            <person name="Riano-Pachon D.M."/>
            <person name="Richier S."/>
            <person name="Rokitta S."/>
            <person name="Shiraiwa Y."/>
            <person name="Soanes D.M."/>
            <person name="van der Giezen M."/>
            <person name="Wahlund T.M."/>
            <person name="Williams B."/>
            <person name="Wilson W."/>
            <person name="Wolfe G."/>
            <person name="Wurch L.L."/>
        </authorList>
    </citation>
    <scope>NUCLEOTIDE SEQUENCE</scope>
</reference>
<evidence type="ECO:0000256" key="2">
    <source>
        <dbReference type="SAM" id="Phobius"/>
    </source>
</evidence>
<keyword evidence="2" id="KW-0812">Transmembrane</keyword>
<sequence length="352" mass="38460">MSAGVEELLMRVAEVAGRKLTWWQYDQTSWSAREWMPFALQRLSVQLWTALADEAQRAIGSSLVRPYAFLPIYWARTDRSSGKLQEITVVTRRHRLRVSLTLLTLGAALFIGSQLLLQLNMAEVGVLADASPCLLVTLFPISMASVPIMLLPLQPSDKRSTLTAASLLCCLCAYYSVALPTWTALSGTTDELVISRTAAQTLVNCFWGVIIFRTGPGSKSVVAALLEAARRREGLGRGSRRYTDAEGKCHVEALLFEEFGAMSAGVEELLMRVAEVAGRKLTWWQYDQTSWSAREWMPFALQRLSVQLWTALADEAQRAIGAGRRAAERDRAGGGGVSGMGGSKGKGVGGAQ</sequence>
<dbReference type="HOGENOM" id="CLU_788544_0_0_1"/>
<dbReference type="AlphaFoldDB" id="A0A0D3IDW5"/>
<feature type="transmembrane region" description="Helical" evidence="2">
    <location>
        <begin position="134"/>
        <end position="153"/>
    </location>
</feature>
<dbReference type="RefSeq" id="XP_005761879.1">
    <property type="nucleotide sequence ID" value="XM_005761822.1"/>
</dbReference>
<protein>
    <submittedName>
        <fullName evidence="3">Uncharacterized protein</fullName>
    </submittedName>
</protein>
<accession>A0A0D3IDW5</accession>
<organism evidence="3 4">
    <name type="scientific">Emiliania huxleyi (strain CCMP1516)</name>
    <dbReference type="NCBI Taxonomy" id="280463"/>
    <lineage>
        <taxon>Eukaryota</taxon>
        <taxon>Haptista</taxon>
        <taxon>Haptophyta</taxon>
        <taxon>Prymnesiophyceae</taxon>
        <taxon>Isochrysidales</taxon>
        <taxon>Noelaerhabdaceae</taxon>
        <taxon>Emiliania</taxon>
    </lineage>
</organism>
<keyword evidence="2" id="KW-0472">Membrane</keyword>
<evidence type="ECO:0000313" key="4">
    <source>
        <dbReference type="Proteomes" id="UP000013827"/>
    </source>
</evidence>
<feature type="region of interest" description="Disordered" evidence="1">
    <location>
        <begin position="323"/>
        <end position="352"/>
    </location>
</feature>
<feature type="transmembrane region" description="Helical" evidence="2">
    <location>
        <begin position="100"/>
        <end position="122"/>
    </location>
</feature>
<reference evidence="3" key="2">
    <citation type="submission" date="2024-10" db="UniProtKB">
        <authorList>
            <consortium name="EnsemblProtists"/>
        </authorList>
    </citation>
    <scope>IDENTIFICATION</scope>
</reference>
<dbReference type="Proteomes" id="UP000013827">
    <property type="component" value="Unassembled WGS sequence"/>
</dbReference>
<feature type="compositionally biased region" description="Gly residues" evidence="1">
    <location>
        <begin position="333"/>
        <end position="352"/>
    </location>
</feature>
<dbReference type="PaxDb" id="2903-EOD09450"/>
<dbReference type="EnsemblProtists" id="EOD09450">
    <property type="protein sequence ID" value="EOD09450"/>
    <property type="gene ID" value="EMIHUDRAFT_96724"/>
</dbReference>
<evidence type="ECO:0000313" key="3">
    <source>
        <dbReference type="EnsemblProtists" id="EOD09450"/>
    </source>
</evidence>
<proteinExistence type="predicted"/>
<dbReference type="GeneID" id="17255561"/>